<reference evidence="1" key="1">
    <citation type="submission" date="2018-06" db="EMBL/GenBank/DDBJ databases">
        <authorList>
            <person name="Zhirakovskaya E."/>
        </authorList>
    </citation>
    <scope>NUCLEOTIDE SEQUENCE</scope>
</reference>
<organism evidence="1">
    <name type="scientific">hydrothermal vent metagenome</name>
    <dbReference type="NCBI Taxonomy" id="652676"/>
    <lineage>
        <taxon>unclassified sequences</taxon>
        <taxon>metagenomes</taxon>
        <taxon>ecological metagenomes</taxon>
    </lineage>
</organism>
<sequence length="22" mass="2619">MVYRTRINIPLNRKQIYGVAGR</sequence>
<name>A0A3B0WI57_9ZZZZ</name>
<gene>
    <name evidence="1" type="ORF">MNBD_GAMMA05-2349</name>
</gene>
<dbReference type="EMBL" id="UOFE01000011">
    <property type="protein sequence ID" value="VAW50992.1"/>
    <property type="molecule type" value="Genomic_DNA"/>
</dbReference>
<proteinExistence type="predicted"/>
<accession>A0A3B0WI57</accession>
<dbReference type="AlphaFoldDB" id="A0A3B0WI57"/>
<feature type="non-terminal residue" evidence="1">
    <location>
        <position position="22"/>
    </location>
</feature>
<protein>
    <submittedName>
        <fullName evidence="1">Uncharacterized protein</fullName>
    </submittedName>
</protein>
<evidence type="ECO:0000313" key="1">
    <source>
        <dbReference type="EMBL" id="VAW50992.1"/>
    </source>
</evidence>